<dbReference type="GO" id="GO:0003677">
    <property type="term" value="F:DNA binding"/>
    <property type="evidence" value="ECO:0007669"/>
    <property type="project" value="UniProtKB-KW"/>
</dbReference>
<evidence type="ECO:0000256" key="1">
    <source>
        <dbReference type="ARBA" id="ARBA00010923"/>
    </source>
</evidence>
<keyword evidence="3" id="KW-0238">DNA-binding</keyword>
<sequence>MLDMESIKNFTIDKSEWKAVKFGDVVFEPKESVKDPVAEGIEHVVGLEHIDGEDIHLRRSASIEESTTFTKKFSKNDVLFGRRRAYLKKAAKASFEGICSGDITVMRAREELLIPQLLPFIVNNDSFFDYAITHSAGGLSPRVKFKDLANFEFSIPGKLGQQKLLLLLKSLDESIQDELSLKRKLSINLETQIEHKIHGEILNGKTINQVIDSLSGKREVIKLQELGEVIKGKGIAKSEVIDSGIPCVRYGELYTKHHRIIRKFHSFISLKSSEKAVRLKVNDILFAGSGETITEIGKSAAFIENIEAYAGGDILIFRPKDMDGTYLGYLMNSQLVRHQLNKFGTGATVMHVYSSDIHKIVVPHRSKDEQIKIANSLEEIASNIRLLDKQVHKTKELLTLLLSKVF</sequence>
<feature type="domain" description="Type I restriction modification DNA specificity" evidence="4">
    <location>
        <begin position="219"/>
        <end position="387"/>
    </location>
</feature>
<keyword evidence="2" id="KW-0680">Restriction system</keyword>
<dbReference type="InterPro" id="IPR052021">
    <property type="entry name" value="Type-I_RS_S_subunit"/>
</dbReference>
<evidence type="ECO:0000256" key="3">
    <source>
        <dbReference type="ARBA" id="ARBA00023125"/>
    </source>
</evidence>
<evidence type="ECO:0000313" key="5">
    <source>
        <dbReference type="EMBL" id="GGI68276.1"/>
    </source>
</evidence>
<dbReference type="InterPro" id="IPR000055">
    <property type="entry name" value="Restrct_endonuc_typeI_TRD"/>
</dbReference>
<protein>
    <submittedName>
        <fullName evidence="5">Type I restriction-modification system specificity subunit</fullName>
    </submittedName>
</protein>
<dbReference type="Gene3D" id="3.90.220.20">
    <property type="entry name" value="DNA methylase specificity domains"/>
    <property type="match status" value="2"/>
</dbReference>
<dbReference type="AlphaFoldDB" id="A0A917JJS4"/>
<reference evidence="5" key="2">
    <citation type="submission" date="2020-09" db="EMBL/GenBank/DDBJ databases">
        <authorList>
            <person name="Sun Q."/>
            <person name="Ohkuma M."/>
        </authorList>
    </citation>
    <scope>NUCLEOTIDE SEQUENCE</scope>
    <source>
        <strain evidence="5">JCM 30804</strain>
    </source>
</reference>
<dbReference type="RefSeq" id="WP_188916934.1">
    <property type="nucleotide sequence ID" value="NZ_BMPZ01000001.1"/>
</dbReference>
<dbReference type="PANTHER" id="PTHR30408">
    <property type="entry name" value="TYPE-1 RESTRICTION ENZYME ECOKI SPECIFICITY PROTEIN"/>
    <property type="match status" value="1"/>
</dbReference>
<evidence type="ECO:0000313" key="6">
    <source>
        <dbReference type="Proteomes" id="UP000613743"/>
    </source>
</evidence>
<comment type="caution">
    <text evidence="5">The sequence shown here is derived from an EMBL/GenBank/DDBJ whole genome shotgun (WGS) entry which is preliminary data.</text>
</comment>
<dbReference type="GO" id="GO:0009307">
    <property type="term" value="P:DNA restriction-modification system"/>
    <property type="evidence" value="ECO:0007669"/>
    <property type="project" value="UniProtKB-KW"/>
</dbReference>
<dbReference type="Pfam" id="PF01420">
    <property type="entry name" value="Methylase_S"/>
    <property type="match status" value="1"/>
</dbReference>
<keyword evidence="6" id="KW-1185">Reference proteome</keyword>
<dbReference type="Proteomes" id="UP000613743">
    <property type="component" value="Unassembled WGS sequence"/>
</dbReference>
<dbReference type="SUPFAM" id="SSF116734">
    <property type="entry name" value="DNA methylase specificity domain"/>
    <property type="match status" value="2"/>
</dbReference>
<evidence type="ECO:0000256" key="2">
    <source>
        <dbReference type="ARBA" id="ARBA00022747"/>
    </source>
</evidence>
<organism evidence="5 6">
    <name type="scientific">Shewanella gelidii</name>
    <dbReference type="NCBI Taxonomy" id="1642821"/>
    <lineage>
        <taxon>Bacteria</taxon>
        <taxon>Pseudomonadati</taxon>
        <taxon>Pseudomonadota</taxon>
        <taxon>Gammaproteobacteria</taxon>
        <taxon>Alteromonadales</taxon>
        <taxon>Shewanellaceae</taxon>
        <taxon>Shewanella</taxon>
    </lineage>
</organism>
<proteinExistence type="inferred from homology"/>
<gene>
    <name evidence="5" type="ORF">GCM10009332_01790</name>
</gene>
<reference evidence="5" key="1">
    <citation type="journal article" date="2014" name="Int. J. Syst. Evol. Microbiol.">
        <title>Complete genome sequence of Corynebacterium casei LMG S-19264T (=DSM 44701T), isolated from a smear-ripened cheese.</title>
        <authorList>
            <consortium name="US DOE Joint Genome Institute (JGI-PGF)"/>
            <person name="Walter F."/>
            <person name="Albersmeier A."/>
            <person name="Kalinowski J."/>
            <person name="Ruckert C."/>
        </authorList>
    </citation>
    <scope>NUCLEOTIDE SEQUENCE</scope>
    <source>
        <strain evidence="5">JCM 30804</strain>
    </source>
</reference>
<dbReference type="InterPro" id="IPR044946">
    <property type="entry name" value="Restrct_endonuc_typeI_TRD_sf"/>
</dbReference>
<comment type="similarity">
    <text evidence="1">Belongs to the type-I restriction system S methylase family.</text>
</comment>
<evidence type="ECO:0000259" key="4">
    <source>
        <dbReference type="Pfam" id="PF01420"/>
    </source>
</evidence>
<accession>A0A917JJS4</accession>
<name>A0A917JJS4_9GAMM</name>
<dbReference type="PANTHER" id="PTHR30408:SF12">
    <property type="entry name" value="TYPE I RESTRICTION ENZYME MJAVIII SPECIFICITY SUBUNIT"/>
    <property type="match status" value="1"/>
</dbReference>
<dbReference type="EMBL" id="BMPZ01000001">
    <property type="protein sequence ID" value="GGI68276.1"/>
    <property type="molecule type" value="Genomic_DNA"/>
</dbReference>